<dbReference type="PANTHER" id="PTHR43266:SF2">
    <property type="entry name" value="MAJOR FACILITATOR SUPERFAMILY (MFS) PROFILE DOMAIN-CONTAINING PROTEIN"/>
    <property type="match status" value="1"/>
</dbReference>
<evidence type="ECO:0000313" key="8">
    <source>
        <dbReference type="EMBL" id="QNP58255.1"/>
    </source>
</evidence>
<dbReference type="InterPro" id="IPR036259">
    <property type="entry name" value="MFS_trans_sf"/>
</dbReference>
<dbReference type="GO" id="GO:0022857">
    <property type="term" value="F:transmembrane transporter activity"/>
    <property type="evidence" value="ECO:0007669"/>
    <property type="project" value="InterPro"/>
</dbReference>
<reference evidence="8 9" key="1">
    <citation type="submission" date="2020-08" db="EMBL/GenBank/DDBJ databases">
        <title>Genome sequence of Acidovorax monticola KACC 19171T.</title>
        <authorList>
            <person name="Hyun D.-W."/>
            <person name="Bae J.-W."/>
        </authorList>
    </citation>
    <scope>NUCLEOTIDE SEQUENCE [LARGE SCALE GENOMIC DNA]</scope>
    <source>
        <strain evidence="8 9">KACC 19171</strain>
    </source>
</reference>
<evidence type="ECO:0000256" key="2">
    <source>
        <dbReference type="ARBA" id="ARBA00022448"/>
    </source>
</evidence>
<proteinExistence type="predicted"/>
<feature type="transmembrane region" description="Helical" evidence="7">
    <location>
        <begin position="324"/>
        <end position="346"/>
    </location>
</feature>
<feature type="transmembrane region" description="Helical" evidence="7">
    <location>
        <begin position="42"/>
        <end position="62"/>
    </location>
</feature>
<dbReference type="AlphaFoldDB" id="A0A7H0HCI9"/>
<dbReference type="Gene3D" id="1.20.1250.20">
    <property type="entry name" value="MFS general substrate transporter like domains"/>
    <property type="match status" value="1"/>
</dbReference>
<feature type="transmembrane region" description="Helical" evidence="7">
    <location>
        <begin position="132"/>
        <end position="159"/>
    </location>
</feature>
<dbReference type="RefSeq" id="WP_187735247.1">
    <property type="nucleotide sequence ID" value="NZ_CP060790.1"/>
</dbReference>
<dbReference type="NCBIfam" id="NF008397">
    <property type="entry name" value="PRK11195.1"/>
    <property type="match status" value="1"/>
</dbReference>
<evidence type="ECO:0000256" key="1">
    <source>
        <dbReference type="ARBA" id="ARBA00004651"/>
    </source>
</evidence>
<evidence type="ECO:0000256" key="3">
    <source>
        <dbReference type="ARBA" id="ARBA00022475"/>
    </source>
</evidence>
<evidence type="ECO:0000313" key="9">
    <source>
        <dbReference type="Proteomes" id="UP000516057"/>
    </source>
</evidence>
<sequence>MKRGFYTIMSAQFFSSLADNALFVAAVELLRAGGAPEWQRAALVPMFALFYVILAPFVGAFADAVPKGRVMFISNAIKVVGCLMMLFGSHPLMAYAVVGLGAAAYSPAKYGILTELLPASQLVKANGWIEGLTIASIILGVLLGGQLVGAAISTQLLAIDLPGIDTGIDTAAEAAIAVLILVYAIAAWFNLRIPHTGVEMRPLRQDPNRSLLANALALLPDFWSCSQRLWRDKLGQISLSTTTLFWGVSGNLRYIVLAWSAAALGYSTTQASALVGVVAIGTAVGAVAASMRMRLEHATRVIPLGIAMGLLVILMNFIGNVWVAIPFLILLGGLGGFLVVPMNALLQHRGHNLMGAGRSIAVQNFNEQACILGLGAFYSLSTKFGLSAFGAITAFGLVVAGVMWAIQRWHRSNCTHHRDEVEHLLSIARHDHH</sequence>
<dbReference type="InterPro" id="IPR011701">
    <property type="entry name" value="MFS"/>
</dbReference>
<accession>A0A7H0HCI9</accession>
<feature type="transmembrane region" description="Helical" evidence="7">
    <location>
        <begin position="301"/>
        <end position="318"/>
    </location>
</feature>
<evidence type="ECO:0000256" key="7">
    <source>
        <dbReference type="SAM" id="Phobius"/>
    </source>
</evidence>
<name>A0A7H0HCI9_9BURK</name>
<dbReference type="SUPFAM" id="SSF103473">
    <property type="entry name" value="MFS general substrate transporter"/>
    <property type="match status" value="1"/>
</dbReference>
<protein>
    <submittedName>
        <fullName evidence="8">Lysophospholipid transporter LplT</fullName>
    </submittedName>
</protein>
<keyword evidence="9" id="KW-1185">Reference proteome</keyword>
<feature type="transmembrane region" description="Helical" evidence="7">
    <location>
        <begin position="94"/>
        <end position="112"/>
    </location>
</feature>
<dbReference type="Proteomes" id="UP000516057">
    <property type="component" value="Chromosome"/>
</dbReference>
<keyword evidence="5 7" id="KW-1133">Transmembrane helix</keyword>
<gene>
    <name evidence="8" type="primary">lplT</name>
    <name evidence="8" type="ORF">H9L24_14430</name>
</gene>
<evidence type="ECO:0000256" key="4">
    <source>
        <dbReference type="ARBA" id="ARBA00022692"/>
    </source>
</evidence>
<feature type="transmembrane region" description="Helical" evidence="7">
    <location>
        <begin position="242"/>
        <end position="265"/>
    </location>
</feature>
<comment type="subcellular location">
    <subcellularLocation>
        <location evidence="1">Cell membrane</location>
        <topology evidence="1">Multi-pass membrane protein</topology>
    </subcellularLocation>
</comment>
<dbReference type="CDD" id="cd06173">
    <property type="entry name" value="MFS_MefA_like"/>
    <property type="match status" value="1"/>
</dbReference>
<dbReference type="PANTHER" id="PTHR43266">
    <property type="entry name" value="MACROLIDE-EFFLUX PROTEIN"/>
    <property type="match status" value="1"/>
</dbReference>
<dbReference type="Pfam" id="PF07690">
    <property type="entry name" value="MFS_1"/>
    <property type="match status" value="1"/>
</dbReference>
<dbReference type="GO" id="GO:0005886">
    <property type="term" value="C:plasma membrane"/>
    <property type="evidence" value="ECO:0007669"/>
    <property type="project" value="UniProtKB-SubCell"/>
</dbReference>
<keyword evidence="2" id="KW-0813">Transport</keyword>
<keyword evidence="3" id="KW-1003">Cell membrane</keyword>
<evidence type="ECO:0000256" key="5">
    <source>
        <dbReference type="ARBA" id="ARBA00022989"/>
    </source>
</evidence>
<feature type="transmembrane region" description="Helical" evidence="7">
    <location>
        <begin position="271"/>
        <end position="289"/>
    </location>
</feature>
<dbReference type="KEGG" id="amon:H9L24_14430"/>
<feature type="transmembrane region" description="Helical" evidence="7">
    <location>
        <begin position="171"/>
        <end position="191"/>
    </location>
</feature>
<evidence type="ECO:0000256" key="6">
    <source>
        <dbReference type="ARBA" id="ARBA00023136"/>
    </source>
</evidence>
<feature type="transmembrane region" description="Helical" evidence="7">
    <location>
        <begin position="384"/>
        <end position="406"/>
    </location>
</feature>
<keyword evidence="6 7" id="KW-0472">Membrane</keyword>
<organism evidence="8 9">
    <name type="scientific">Paenacidovorax monticola</name>
    <dbReference type="NCBI Taxonomy" id="1926868"/>
    <lineage>
        <taxon>Bacteria</taxon>
        <taxon>Pseudomonadati</taxon>
        <taxon>Pseudomonadota</taxon>
        <taxon>Betaproteobacteria</taxon>
        <taxon>Burkholderiales</taxon>
        <taxon>Comamonadaceae</taxon>
        <taxon>Paenacidovorax</taxon>
    </lineage>
</organism>
<keyword evidence="4 7" id="KW-0812">Transmembrane</keyword>
<dbReference type="EMBL" id="CP060790">
    <property type="protein sequence ID" value="QNP58255.1"/>
    <property type="molecule type" value="Genomic_DNA"/>
</dbReference>